<feature type="transmembrane region" description="Helical" evidence="6">
    <location>
        <begin position="214"/>
        <end position="237"/>
    </location>
</feature>
<dbReference type="GO" id="GO:0005886">
    <property type="term" value="C:plasma membrane"/>
    <property type="evidence" value="ECO:0007669"/>
    <property type="project" value="UniProtKB-SubCell"/>
</dbReference>
<feature type="transmembrane region" description="Helical" evidence="6">
    <location>
        <begin position="81"/>
        <end position="103"/>
    </location>
</feature>
<feature type="transmembrane region" description="Helical" evidence="6">
    <location>
        <begin position="249"/>
        <end position="269"/>
    </location>
</feature>
<dbReference type="RefSeq" id="WP_128532603.1">
    <property type="nucleotide sequence ID" value="NZ_SBIW01000002.1"/>
</dbReference>
<keyword evidence="3 6" id="KW-0812">Transmembrane</keyword>
<sequence>MKSKLFQNLSANTLQLVINQLAGLLIFYLLSTGLDKNSFGQLNLALAILMMAFNLLSLGIDQVSIRKIASGEDAREVLSLYLFHVLLTGFLFYGALLLGSLFISPTNGVYPLLLLIGAGKLMIYFSTPFKQAASGLERFKMLGTMLVISNFVRSAALLVLALAHGVSLQNAVIIFIVGDVLELLITMVVFSRCTRISFSVLLHQAKYTALLREALPQTGVNILTSAIARFDWVFIGFMASAVKLAEYSFAYKVFEMSTLPLLAIAPLLIPKFTKMFKQSSVDTAGLQNLLRAEMAIAAFTGLALNLLWSPVIDALTNGKYGAVNAGTVFILSLCIPFLYLNNFLWTIFFAKGEMKMILKGFIITFLVNAGLDVVLIPYFGNEGAAIGFLASYVVQAVFYMSHNRIKQLNTIWQNLAICVGCALASGAAMKLCAINCWLALLLGAFLYLVLLYITKQLRFSDRETVAAAFSA</sequence>
<evidence type="ECO:0000256" key="2">
    <source>
        <dbReference type="ARBA" id="ARBA00022475"/>
    </source>
</evidence>
<gene>
    <name evidence="7" type="ORF">EPL05_04740</name>
</gene>
<keyword evidence="5 6" id="KW-0472">Membrane</keyword>
<evidence type="ECO:0000256" key="1">
    <source>
        <dbReference type="ARBA" id="ARBA00004651"/>
    </source>
</evidence>
<feature type="transmembrane region" description="Helical" evidence="6">
    <location>
        <begin position="172"/>
        <end position="193"/>
    </location>
</feature>
<dbReference type="InterPro" id="IPR002797">
    <property type="entry name" value="Polysacc_synth"/>
</dbReference>
<feature type="transmembrane region" description="Helical" evidence="6">
    <location>
        <begin position="384"/>
        <end position="400"/>
    </location>
</feature>
<feature type="transmembrane region" description="Helical" evidence="6">
    <location>
        <begin position="141"/>
        <end position="166"/>
    </location>
</feature>
<feature type="transmembrane region" description="Helical" evidence="6">
    <location>
        <begin position="289"/>
        <end position="308"/>
    </location>
</feature>
<feature type="transmembrane region" description="Helical" evidence="6">
    <location>
        <begin position="357"/>
        <end position="378"/>
    </location>
</feature>
<feature type="transmembrane region" description="Helical" evidence="6">
    <location>
        <begin position="328"/>
        <end position="350"/>
    </location>
</feature>
<dbReference type="PANTHER" id="PTHR30250">
    <property type="entry name" value="PST FAMILY PREDICTED COLANIC ACID TRANSPORTER"/>
    <property type="match status" value="1"/>
</dbReference>
<comment type="subcellular location">
    <subcellularLocation>
        <location evidence="1">Cell membrane</location>
        <topology evidence="1">Multi-pass membrane protein</topology>
    </subcellularLocation>
</comment>
<dbReference type="EMBL" id="SBIW01000002">
    <property type="protein sequence ID" value="RWY55685.1"/>
    <property type="molecule type" value="Genomic_DNA"/>
</dbReference>
<feature type="transmembrane region" description="Helical" evidence="6">
    <location>
        <begin position="437"/>
        <end position="454"/>
    </location>
</feature>
<feature type="transmembrane region" description="Helical" evidence="6">
    <location>
        <begin position="12"/>
        <end position="30"/>
    </location>
</feature>
<keyword evidence="4 6" id="KW-1133">Transmembrane helix</keyword>
<organism evidence="7 8">
    <name type="scientific">Mucilaginibacter gilvus</name>
    <dbReference type="NCBI Taxonomy" id="2305909"/>
    <lineage>
        <taxon>Bacteria</taxon>
        <taxon>Pseudomonadati</taxon>
        <taxon>Bacteroidota</taxon>
        <taxon>Sphingobacteriia</taxon>
        <taxon>Sphingobacteriales</taxon>
        <taxon>Sphingobacteriaceae</taxon>
        <taxon>Mucilaginibacter</taxon>
    </lineage>
</organism>
<evidence type="ECO:0000256" key="4">
    <source>
        <dbReference type="ARBA" id="ARBA00022989"/>
    </source>
</evidence>
<dbReference type="AlphaFoldDB" id="A0A444MSV4"/>
<protein>
    <submittedName>
        <fullName evidence="7">Uncharacterized protein</fullName>
    </submittedName>
</protein>
<evidence type="ECO:0000313" key="8">
    <source>
        <dbReference type="Proteomes" id="UP000286701"/>
    </source>
</evidence>
<reference evidence="7 8" key="1">
    <citation type="submission" date="2019-01" db="EMBL/GenBank/DDBJ databases">
        <title>Mucilaginibacter antarcticum sp. nov., isolated from antarctic soil.</title>
        <authorList>
            <person name="Yan Y.-Q."/>
            <person name="Du Z.-J."/>
        </authorList>
    </citation>
    <scope>NUCLEOTIDE SEQUENCE [LARGE SCALE GENOMIC DNA]</scope>
    <source>
        <strain evidence="7 8">F01003</strain>
    </source>
</reference>
<keyword evidence="8" id="KW-1185">Reference proteome</keyword>
<proteinExistence type="predicted"/>
<dbReference type="PANTHER" id="PTHR30250:SF11">
    <property type="entry name" value="O-ANTIGEN TRANSPORTER-RELATED"/>
    <property type="match status" value="1"/>
</dbReference>
<evidence type="ECO:0000256" key="3">
    <source>
        <dbReference type="ARBA" id="ARBA00022692"/>
    </source>
</evidence>
<evidence type="ECO:0000256" key="6">
    <source>
        <dbReference type="SAM" id="Phobius"/>
    </source>
</evidence>
<name>A0A444MSV4_9SPHI</name>
<dbReference type="OrthoDB" id="661127at2"/>
<feature type="transmembrane region" description="Helical" evidence="6">
    <location>
        <begin position="42"/>
        <end position="60"/>
    </location>
</feature>
<evidence type="ECO:0000313" key="7">
    <source>
        <dbReference type="EMBL" id="RWY55685.1"/>
    </source>
</evidence>
<feature type="transmembrane region" description="Helical" evidence="6">
    <location>
        <begin position="412"/>
        <end position="431"/>
    </location>
</feature>
<comment type="caution">
    <text evidence="7">The sequence shown here is derived from an EMBL/GenBank/DDBJ whole genome shotgun (WGS) entry which is preliminary data.</text>
</comment>
<evidence type="ECO:0000256" key="5">
    <source>
        <dbReference type="ARBA" id="ARBA00023136"/>
    </source>
</evidence>
<accession>A0A444MSV4</accession>
<keyword evidence="2" id="KW-1003">Cell membrane</keyword>
<dbReference type="InterPro" id="IPR050833">
    <property type="entry name" value="Poly_Biosynth_Transport"/>
</dbReference>
<dbReference type="Proteomes" id="UP000286701">
    <property type="component" value="Unassembled WGS sequence"/>
</dbReference>
<dbReference type="Pfam" id="PF01943">
    <property type="entry name" value="Polysacc_synt"/>
    <property type="match status" value="1"/>
</dbReference>
<feature type="transmembrane region" description="Helical" evidence="6">
    <location>
        <begin position="109"/>
        <end position="129"/>
    </location>
</feature>